<organism evidence="1 2">
    <name type="scientific">Candidatus Nitrosocosmicus arcticus</name>
    <dbReference type="NCBI Taxonomy" id="2035267"/>
    <lineage>
        <taxon>Archaea</taxon>
        <taxon>Nitrososphaerota</taxon>
        <taxon>Nitrososphaeria</taxon>
        <taxon>Nitrososphaerales</taxon>
        <taxon>Nitrososphaeraceae</taxon>
        <taxon>Candidatus Nitrosocosmicus</taxon>
    </lineage>
</organism>
<dbReference type="RefSeq" id="WP_144732060.1">
    <property type="nucleotide sequence ID" value="NZ_ML675585.1"/>
</dbReference>
<keyword evidence="2" id="KW-1185">Reference proteome</keyword>
<dbReference type="OrthoDB" id="6976at2157"/>
<gene>
    <name evidence="1" type="ORF">NARC_90147</name>
</gene>
<dbReference type="EMBL" id="VOAH01000009">
    <property type="protein sequence ID" value="TVP40241.1"/>
    <property type="molecule type" value="Genomic_DNA"/>
</dbReference>
<accession>A0A557SUG6</accession>
<dbReference type="Proteomes" id="UP000315289">
    <property type="component" value="Unassembled WGS sequence"/>
</dbReference>
<dbReference type="AlphaFoldDB" id="A0A557SUG6"/>
<reference evidence="1 2" key="1">
    <citation type="journal article" date="2019" name="Front. Microbiol.">
        <title>Ammonia Oxidation by the Arctic Terrestrial Thaumarchaeote Candidatus Nitrosocosmicus arcticus Is Stimulated by Increasing Temperatures.</title>
        <authorList>
            <person name="Alves R.J.E."/>
            <person name="Kerou M."/>
            <person name="Zappe A."/>
            <person name="Bittner R."/>
            <person name="Abby S.S."/>
            <person name="Schmidt H.A."/>
            <person name="Pfeifer K."/>
            <person name="Schleper C."/>
        </authorList>
    </citation>
    <scope>NUCLEOTIDE SEQUENCE [LARGE SCALE GENOMIC DNA]</scope>
    <source>
        <strain evidence="1 2">Kfb</strain>
    </source>
</reference>
<evidence type="ECO:0000313" key="1">
    <source>
        <dbReference type="EMBL" id="TVP40241.1"/>
    </source>
</evidence>
<evidence type="ECO:0000313" key="2">
    <source>
        <dbReference type="Proteomes" id="UP000315289"/>
    </source>
</evidence>
<sequence length="113" mass="13287">MVNIEFLKRFSADYTENLDSYKDVSTVSKKLLNHYTKCYSSHNFSYKILLPRSIESPKANDISRKLGLQLQNELLSGIRSLKMRPNIKDYRYVHDDSHFGWLLLDPALTNRFN</sequence>
<proteinExistence type="predicted"/>
<protein>
    <submittedName>
        <fullName evidence="1">Uncharacterized protein</fullName>
    </submittedName>
</protein>
<comment type="caution">
    <text evidence="1">The sequence shown here is derived from an EMBL/GenBank/DDBJ whole genome shotgun (WGS) entry which is preliminary data.</text>
</comment>
<name>A0A557SUG6_9ARCH</name>